<comment type="caution">
    <text evidence="1">The sequence shown here is derived from an EMBL/GenBank/DDBJ whole genome shotgun (WGS) entry which is preliminary data.</text>
</comment>
<dbReference type="PANTHER" id="PTHR34069">
    <property type="entry name" value="3-OXOACYL-[ACYL-CARRIER-PROTEIN] SYNTHASE 3"/>
    <property type="match status" value="1"/>
</dbReference>
<dbReference type="SUPFAM" id="SSF53901">
    <property type="entry name" value="Thiolase-like"/>
    <property type="match status" value="1"/>
</dbReference>
<evidence type="ECO:0000313" key="1">
    <source>
        <dbReference type="EMBL" id="GAI69111.1"/>
    </source>
</evidence>
<evidence type="ECO:0008006" key="2">
    <source>
        <dbReference type="Google" id="ProtNLM"/>
    </source>
</evidence>
<feature type="non-terminal residue" evidence="1">
    <location>
        <position position="1"/>
    </location>
</feature>
<dbReference type="PANTHER" id="PTHR34069:SF2">
    <property type="entry name" value="BETA-KETOACYL-[ACYL-CARRIER-PROTEIN] SYNTHASE III"/>
    <property type="match status" value="1"/>
</dbReference>
<reference evidence="1" key="1">
    <citation type="journal article" date="2014" name="Front. Microbiol.">
        <title>High frequency of phylogenetically diverse reductive dehalogenase-homologous genes in deep subseafloor sedimentary metagenomes.</title>
        <authorList>
            <person name="Kawai M."/>
            <person name="Futagami T."/>
            <person name="Toyoda A."/>
            <person name="Takaki Y."/>
            <person name="Nishi S."/>
            <person name="Hori S."/>
            <person name="Arai W."/>
            <person name="Tsubouchi T."/>
            <person name="Morono Y."/>
            <person name="Uchiyama I."/>
            <person name="Ito T."/>
            <person name="Fujiyama A."/>
            <person name="Inagaki F."/>
            <person name="Takami H."/>
        </authorList>
    </citation>
    <scope>NUCLEOTIDE SEQUENCE</scope>
    <source>
        <strain evidence="1">Expedition CK06-06</strain>
    </source>
</reference>
<organism evidence="1">
    <name type="scientific">marine sediment metagenome</name>
    <dbReference type="NCBI Taxonomy" id="412755"/>
    <lineage>
        <taxon>unclassified sequences</taxon>
        <taxon>metagenomes</taxon>
        <taxon>ecological metagenomes</taxon>
    </lineage>
</organism>
<sequence length="132" mass="14974">ELSKMVETNDEWITSRTGIKQRRISSGEKTYQMATKAAKEAIENAGIEKEEIDMIILATISPDFFMPSTANLVQAELGLDDIPNLIEQLPRLIHRQKQPLSADSPGKTFFSYVLHPKQAGHWQKKYFQNGLN</sequence>
<name>X1RQ59_9ZZZZ</name>
<dbReference type="GO" id="GO:0044550">
    <property type="term" value="P:secondary metabolite biosynthetic process"/>
    <property type="evidence" value="ECO:0007669"/>
    <property type="project" value="TreeGrafter"/>
</dbReference>
<gene>
    <name evidence="1" type="ORF">S12H4_06351</name>
</gene>
<dbReference type="GO" id="GO:0016746">
    <property type="term" value="F:acyltransferase activity"/>
    <property type="evidence" value="ECO:0007669"/>
    <property type="project" value="UniProtKB-KW"/>
</dbReference>
<accession>X1RQ59</accession>
<dbReference type="AlphaFoldDB" id="X1RQ59"/>
<dbReference type="InterPro" id="IPR016039">
    <property type="entry name" value="Thiolase-like"/>
</dbReference>
<protein>
    <recommendedName>
        <fullName evidence="2">Beta-ketoacyl-[acyl-carrier-protein] synthase III N-terminal domain-containing protein</fullName>
    </recommendedName>
</protein>
<proteinExistence type="predicted"/>
<dbReference type="EMBL" id="BARW01002222">
    <property type="protein sequence ID" value="GAI69111.1"/>
    <property type="molecule type" value="Genomic_DNA"/>
</dbReference>
<dbReference type="Gene3D" id="3.40.47.10">
    <property type="match status" value="1"/>
</dbReference>